<dbReference type="PANTHER" id="PTHR31299:SF0">
    <property type="entry name" value="ESTERASE, PUTATIVE (AFU_ORTHOLOGUE AFUA_1G05850)-RELATED"/>
    <property type="match status" value="1"/>
</dbReference>
<dbReference type="Gene3D" id="3.30.1870.10">
    <property type="entry name" value="EreA-like, domain 2"/>
    <property type="match status" value="1"/>
</dbReference>
<dbReference type="InterPro" id="IPR007815">
    <property type="entry name" value="Emycin_Estase"/>
</dbReference>
<dbReference type="RefSeq" id="WP_164941515.1">
    <property type="nucleotide sequence ID" value="NZ_CP047361.1"/>
</dbReference>
<reference evidence="1" key="1">
    <citation type="journal article" date="2020" name="Antimicrob. Agents Chemother.">
        <title>The novel macrolide resistance genes mef(D), msr(F) and msr(H) are present on resistance islands in Macrococcus canis, Macrococcus caseolyticus and Staphylococcus aureus.</title>
        <authorList>
            <person name="Schwendener S."/>
            <person name="Dona V."/>
            <person name="Perreten V."/>
        </authorList>
    </citation>
    <scope>NUCLEOTIDE SEQUENCE</scope>
    <source>
        <strain evidence="1">SD607</strain>
    </source>
</reference>
<accession>A0A6G5ZZT6</accession>
<gene>
    <name evidence="1" type="primary">ere-like</name>
    <name evidence="1" type="ORF">SD607_00024</name>
</gene>
<sequence>MKIFKRIIKYFLVLTTLSILLFIIYLNYEKFTSDTRIGNIEKYGESLEDISVSGENKILAIGEGTHGTKEFQEIKLKILKKMVNENNYRNILIEAGYGETKLINDYVSGNKNIKDFKNFQLQYPVYNTKQMREMLNWIRDWNITHSKDSRINVFGFDMQNPNASLSNILEYCDKNKIKINEQDKKILNNLIHNKEPISKKKARSILKSLSSVKKALGDEESKNQKESLDMEFNEVEQAMQTWLSDKEYNLLRDQFMYENIKQIIKNNDNKTLLFGHNEHIAKKNKDYKVMGEYLKSQFGEKYFAIGTSFYKGSVNIKIMSENKRKDISFNSTDPMAAQAKYFPKKSYYINILNVNNRDEEINNVIGNNNRIISVGEGYSSFMKLLPDTYRPKVILKDKYDGMIYFYETNPIKILE</sequence>
<dbReference type="PANTHER" id="PTHR31299">
    <property type="entry name" value="ESTERASE, PUTATIVE (AFU_ORTHOLOGUE AFUA_1G05850)-RELATED"/>
    <property type="match status" value="1"/>
</dbReference>
<evidence type="ECO:0000313" key="1">
    <source>
        <dbReference type="EMBL" id="QHW12379.1"/>
    </source>
</evidence>
<dbReference type="SUPFAM" id="SSF159501">
    <property type="entry name" value="EreA/ChaN-like"/>
    <property type="match status" value="1"/>
</dbReference>
<protein>
    <submittedName>
        <fullName evidence="1">Erythromycin esterase family-like protein</fullName>
    </submittedName>
</protein>
<dbReference type="Gene3D" id="3.40.1660.10">
    <property type="entry name" value="EreA-like (biosynthetic domain)"/>
    <property type="match status" value="1"/>
</dbReference>
<dbReference type="EMBL" id="MN728682">
    <property type="protein sequence ID" value="QHW12379.1"/>
    <property type="molecule type" value="Genomic_DNA"/>
</dbReference>
<dbReference type="Pfam" id="PF05139">
    <property type="entry name" value="Erythro_esteras"/>
    <property type="match status" value="1"/>
</dbReference>
<proteinExistence type="predicted"/>
<dbReference type="AlphaFoldDB" id="A0A6G5ZZT6"/>
<name>A0A6G5ZZT6_9STAP</name>
<organism evidence="1">
    <name type="scientific">Macrococcoides canis</name>
    <dbReference type="NCBI Taxonomy" id="1855823"/>
    <lineage>
        <taxon>Bacteria</taxon>
        <taxon>Bacillati</taxon>
        <taxon>Bacillota</taxon>
        <taxon>Bacilli</taxon>
        <taxon>Bacillales</taxon>
        <taxon>Staphylococcaceae</taxon>
        <taxon>Macrococcoides</taxon>
    </lineage>
</organism>
<dbReference type="GO" id="GO:0046677">
    <property type="term" value="P:response to antibiotic"/>
    <property type="evidence" value="ECO:0007669"/>
    <property type="project" value="InterPro"/>
</dbReference>
<dbReference type="CDD" id="cd14728">
    <property type="entry name" value="Ere-like"/>
    <property type="match status" value="1"/>
</dbReference>
<dbReference type="InterPro" id="IPR052036">
    <property type="entry name" value="Hydrolase/PRTase-associated"/>
</dbReference>
<dbReference type="Gene3D" id="1.20.1440.30">
    <property type="entry name" value="Biosynthetic Protein domain"/>
    <property type="match status" value="1"/>
</dbReference>